<comment type="caution">
    <text evidence="1">The sequence shown here is derived from an EMBL/GenBank/DDBJ whole genome shotgun (WGS) entry which is preliminary data.</text>
</comment>
<reference evidence="1 2" key="1">
    <citation type="submission" date="2024-11" db="EMBL/GenBank/DDBJ databases">
        <title>A near-complete genome assembly of Cinchona calisaya.</title>
        <authorList>
            <person name="Lian D.C."/>
            <person name="Zhao X.W."/>
            <person name="Wei L."/>
        </authorList>
    </citation>
    <scope>NUCLEOTIDE SEQUENCE [LARGE SCALE GENOMIC DNA]</scope>
    <source>
        <tissue evidence="1">Nenye</tissue>
    </source>
</reference>
<sequence>MEFDSSGNGLCSTSCDRLQCLSLWIGVGKLLTPLAVAGLVDCPNLEEIQIKVEGDCREWSKHDQFPFGLGILLQYPRLTKMHFDCGDTIGYAHTALSGQMDLSQWERFYLLGGDLNLSELNNWPPKDGDVNQRSLSLPAPGLLQQCLTLSS</sequence>
<dbReference type="Proteomes" id="UP001630127">
    <property type="component" value="Unassembled WGS sequence"/>
</dbReference>
<evidence type="ECO:0000313" key="2">
    <source>
        <dbReference type="Proteomes" id="UP001630127"/>
    </source>
</evidence>
<dbReference type="EMBL" id="JBJUIK010000015">
    <property type="protein sequence ID" value="KAL3502668.1"/>
    <property type="molecule type" value="Genomic_DNA"/>
</dbReference>
<proteinExistence type="predicted"/>
<organism evidence="1 2">
    <name type="scientific">Cinchona calisaya</name>
    <dbReference type="NCBI Taxonomy" id="153742"/>
    <lineage>
        <taxon>Eukaryota</taxon>
        <taxon>Viridiplantae</taxon>
        <taxon>Streptophyta</taxon>
        <taxon>Embryophyta</taxon>
        <taxon>Tracheophyta</taxon>
        <taxon>Spermatophyta</taxon>
        <taxon>Magnoliopsida</taxon>
        <taxon>eudicotyledons</taxon>
        <taxon>Gunneridae</taxon>
        <taxon>Pentapetalae</taxon>
        <taxon>asterids</taxon>
        <taxon>lamiids</taxon>
        <taxon>Gentianales</taxon>
        <taxon>Rubiaceae</taxon>
        <taxon>Cinchonoideae</taxon>
        <taxon>Cinchoneae</taxon>
        <taxon>Cinchona</taxon>
    </lineage>
</organism>
<name>A0ABD2YAN7_9GENT</name>
<protein>
    <submittedName>
        <fullName evidence="1">Uncharacterized protein</fullName>
    </submittedName>
</protein>
<keyword evidence="2" id="KW-1185">Reference proteome</keyword>
<dbReference type="AlphaFoldDB" id="A0ABD2YAN7"/>
<accession>A0ABD2YAN7</accession>
<gene>
    <name evidence="1" type="ORF">ACH5RR_037117</name>
</gene>
<evidence type="ECO:0000313" key="1">
    <source>
        <dbReference type="EMBL" id="KAL3502668.1"/>
    </source>
</evidence>